<dbReference type="InterPro" id="IPR007789">
    <property type="entry name" value="DUF688"/>
</dbReference>
<name>A0A8X8CB69_POPTO</name>
<dbReference type="Proteomes" id="UP000886885">
    <property type="component" value="Chromosome 15D"/>
</dbReference>
<accession>A0A8X8CB69</accession>
<sequence length="357" mass="39441">MNKASSRCNGQGIIAFYFKMAGLEVIDSSRKKHIRQPPSVPFLWEARPGVAKRDWKPEVSLVTPVQLPPVKLIASVPFNWEEKPGKPLSCFSQSPESAFITPQANLLALPWHVTCSQGYDNHKHEDGDSGEEILGDEQVMFNSDLESFSFETDESFSSAPSLLANCLVSSVAISTAVPVQTTSPTDDSNGQQESGVSSLCNWRIKSTSETDGRSLSVGPSSPTSETDSSTSSYATGVSSLEGAAFLECLFPLYTPKSGFLGKASHPRKESFTPELNSRDFDYERNSSVMIRRPLTLGELIMMSRRRSCQRKAVQMRKQNPSMKFMDKKAFGCCIFGTSINMIEGLQRKMRPPRLKII</sequence>
<dbReference type="OrthoDB" id="1938864at2759"/>
<gene>
    <name evidence="2" type="ORF">POTOM_050934</name>
</gene>
<comment type="caution">
    <text evidence="2">The sequence shown here is derived from an EMBL/GenBank/DDBJ whole genome shotgun (WGS) entry which is preliminary data.</text>
</comment>
<evidence type="ECO:0000256" key="1">
    <source>
        <dbReference type="SAM" id="MobiDB-lite"/>
    </source>
</evidence>
<dbReference type="PANTHER" id="PTHR37767">
    <property type="entry name" value="HYDROXYPROLINE-RICH GLYCOPROTEIN FAMILY PROTEIN"/>
    <property type="match status" value="1"/>
</dbReference>
<dbReference type="PANTHER" id="PTHR37767:SF1">
    <property type="entry name" value="HYDROXYPROLINE-RICH GLYCOPROTEIN FAMILY PROTEIN"/>
    <property type="match status" value="1"/>
</dbReference>
<organism evidence="2 3">
    <name type="scientific">Populus tomentosa</name>
    <name type="common">Chinese white poplar</name>
    <dbReference type="NCBI Taxonomy" id="118781"/>
    <lineage>
        <taxon>Eukaryota</taxon>
        <taxon>Viridiplantae</taxon>
        <taxon>Streptophyta</taxon>
        <taxon>Embryophyta</taxon>
        <taxon>Tracheophyta</taxon>
        <taxon>Spermatophyta</taxon>
        <taxon>Magnoliopsida</taxon>
        <taxon>eudicotyledons</taxon>
        <taxon>Gunneridae</taxon>
        <taxon>Pentapetalae</taxon>
        <taxon>rosids</taxon>
        <taxon>fabids</taxon>
        <taxon>Malpighiales</taxon>
        <taxon>Salicaceae</taxon>
        <taxon>Saliceae</taxon>
        <taxon>Populus</taxon>
    </lineage>
</organism>
<feature type="compositionally biased region" description="Low complexity" evidence="1">
    <location>
        <begin position="220"/>
        <end position="233"/>
    </location>
</feature>
<keyword evidence="3" id="KW-1185">Reference proteome</keyword>
<evidence type="ECO:0000313" key="2">
    <source>
        <dbReference type="EMBL" id="KAG6746394.1"/>
    </source>
</evidence>
<protein>
    <recommendedName>
        <fullName evidence="4">Hydroxyproline-rich glycoprotein family protein</fullName>
    </recommendedName>
</protein>
<proteinExistence type="predicted"/>
<dbReference type="Pfam" id="PF05097">
    <property type="entry name" value="DUF688"/>
    <property type="match status" value="1"/>
</dbReference>
<evidence type="ECO:0008006" key="4">
    <source>
        <dbReference type="Google" id="ProtNLM"/>
    </source>
</evidence>
<feature type="region of interest" description="Disordered" evidence="1">
    <location>
        <begin position="207"/>
        <end position="233"/>
    </location>
</feature>
<reference evidence="2" key="1">
    <citation type="journal article" date="2020" name="bioRxiv">
        <title>Hybrid origin of Populus tomentosa Carr. identified through genome sequencing and phylogenomic analysis.</title>
        <authorList>
            <person name="An X."/>
            <person name="Gao K."/>
            <person name="Chen Z."/>
            <person name="Li J."/>
            <person name="Yang X."/>
            <person name="Yang X."/>
            <person name="Zhou J."/>
            <person name="Guo T."/>
            <person name="Zhao T."/>
            <person name="Huang S."/>
            <person name="Miao D."/>
            <person name="Khan W.U."/>
            <person name="Rao P."/>
            <person name="Ye M."/>
            <person name="Lei B."/>
            <person name="Liao W."/>
            <person name="Wang J."/>
            <person name="Ji L."/>
            <person name="Li Y."/>
            <person name="Guo B."/>
            <person name="Mustafa N.S."/>
            <person name="Li S."/>
            <person name="Yun Q."/>
            <person name="Keller S.R."/>
            <person name="Mao J."/>
            <person name="Zhang R."/>
            <person name="Strauss S.H."/>
        </authorList>
    </citation>
    <scope>NUCLEOTIDE SEQUENCE</scope>
    <source>
        <strain evidence="2">GM15</strain>
        <tissue evidence="2">Leaf</tissue>
    </source>
</reference>
<feature type="region of interest" description="Disordered" evidence="1">
    <location>
        <begin position="179"/>
        <end position="198"/>
    </location>
</feature>
<dbReference type="EMBL" id="JAAWWB010000030">
    <property type="protein sequence ID" value="KAG6746394.1"/>
    <property type="molecule type" value="Genomic_DNA"/>
</dbReference>
<dbReference type="AlphaFoldDB" id="A0A8X8CB69"/>
<evidence type="ECO:0000313" key="3">
    <source>
        <dbReference type="Proteomes" id="UP000886885"/>
    </source>
</evidence>